<dbReference type="PANTHER" id="PTHR11895:SF7">
    <property type="entry name" value="GLUTAMYL-TRNA(GLN) AMIDOTRANSFERASE SUBUNIT A, MITOCHONDRIAL"/>
    <property type="match status" value="1"/>
</dbReference>
<dbReference type="SUPFAM" id="SSF75304">
    <property type="entry name" value="Amidase signature (AS) enzymes"/>
    <property type="match status" value="1"/>
</dbReference>
<evidence type="ECO:0000313" key="4">
    <source>
        <dbReference type="Proteomes" id="UP000292423"/>
    </source>
</evidence>
<dbReference type="RefSeq" id="WP_130413289.1">
    <property type="nucleotide sequence ID" value="NZ_SHKX01000012.1"/>
</dbReference>
<dbReference type="GO" id="GO:0003824">
    <property type="term" value="F:catalytic activity"/>
    <property type="evidence" value="ECO:0007669"/>
    <property type="project" value="InterPro"/>
</dbReference>
<dbReference type="PANTHER" id="PTHR11895">
    <property type="entry name" value="TRANSAMIDASE"/>
    <property type="match status" value="1"/>
</dbReference>
<dbReference type="Gene3D" id="3.90.1300.10">
    <property type="entry name" value="Amidase signature (AS) domain"/>
    <property type="match status" value="1"/>
</dbReference>
<dbReference type="InterPro" id="IPR036928">
    <property type="entry name" value="AS_sf"/>
</dbReference>
<sequence>MTDAKTVHAFCDDALGGLDATAIATLIARGELSPREVAEAAIARAKRLEPYINAIELPLFDTALDAASAAASGAFAGVPTFIKDNTDLKGLPTNQGSAAVNARPAKEDGAFAKQLLAQGFVTLGKSRMPEFGFNASTEYMGLNPVRNPWHLDYSSGASSGGAAALVAAGVVPIAHANDGGGSIRIPAAACGLVGLKPTRGRFIDAEASSSLPVNIVGEGVVTRTVRDTARFFAGMEQVYRNRRLPGVGAVEGPGKRRLRVGLVLDSINGAPTDAATRETVLQTARLLESLGHRVSEMPLNIKPSFADDFSIYWGMLSFLVSTFGKQLMSPDFDKRMLDNLSVGLARHYRKNALKTPAVLYRLKKSQDDYARNFGDYDVVLSPVLSHTTPKLGWLSPEQDFDSLFERLLQYVSFTPLNNATGSPAISLPLGATAEGLPIAVHFSGAHGDEKTLLELAFELEQAKGGFRRIEDFARA</sequence>
<organism evidence="3 4">
    <name type="scientific">Fluviicoccus keumensis</name>
    <dbReference type="NCBI Taxonomy" id="1435465"/>
    <lineage>
        <taxon>Bacteria</taxon>
        <taxon>Pseudomonadati</taxon>
        <taxon>Pseudomonadota</taxon>
        <taxon>Gammaproteobacteria</taxon>
        <taxon>Moraxellales</taxon>
        <taxon>Moraxellaceae</taxon>
        <taxon>Fluviicoccus</taxon>
    </lineage>
</organism>
<evidence type="ECO:0000256" key="1">
    <source>
        <dbReference type="ARBA" id="ARBA00009199"/>
    </source>
</evidence>
<dbReference type="Proteomes" id="UP000292423">
    <property type="component" value="Unassembled WGS sequence"/>
</dbReference>
<dbReference type="AlphaFoldDB" id="A0A4Q7Z5R2"/>
<keyword evidence="4" id="KW-1185">Reference proteome</keyword>
<dbReference type="EMBL" id="SHKX01000012">
    <property type="protein sequence ID" value="RZU45191.1"/>
    <property type="molecule type" value="Genomic_DNA"/>
</dbReference>
<reference evidence="3 4" key="1">
    <citation type="submission" date="2019-02" db="EMBL/GenBank/DDBJ databases">
        <title>Genomic Encyclopedia of Type Strains, Phase IV (KMG-IV): sequencing the most valuable type-strain genomes for metagenomic binning, comparative biology and taxonomic classification.</title>
        <authorList>
            <person name="Goeker M."/>
        </authorList>
    </citation>
    <scope>NUCLEOTIDE SEQUENCE [LARGE SCALE GENOMIC DNA]</scope>
    <source>
        <strain evidence="3 4">DSM 105135</strain>
    </source>
</reference>
<comment type="similarity">
    <text evidence="1">Belongs to the amidase family.</text>
</comment>
<dbReference type="PROSITE" id="PS00571">
    <property type="entry name" value="AMIDASES"/>
    <property type="match status" value="1"/>
</dbReference>
<dbReference type="OrthoDB" id="9811471at2"/>
<accession>A0A4Q7Z5R2</accession>
<dbReference type="InterPro" id="IPR020556">
    <property type="entry name" value="Amidase_CS"/>
</dbReference>
<dbReference type="Pfam" id="PF01425">
    <property type="entry name" value="Amidase"/>
    <property type="match status" value="1"/>
</dbReference>
<dbReference type="NCBIfam" id="NF005899">
    <property type="entry name" value="PRK07869.1"/>
    <property type="match status" value="1"/>
</dbReference>
<dbReference type="InterPro" id="IPR023631">
    <property type="entry name" value="Amidase_dom"/>
</dbReference>
<name>A0A4Q7Z5R2_9GAMM</name>
<feature type="domain" description="Amidase" evidence="2">
    <location>
        <begin position="36"/>
        <end position="453"/>
    </location>
</feature>
<evidence type="ECO:0000259" key="2">
    <source>
        <dbReference type="Pfam" id="PF01425"/>
    </source>
</evidence>
<evidence type="ECO:0000313" key="3">
    <source>
        <dbReference type="EMBL" id="RZU45191.1"/>
    </source>
</evidence>
<gene>
    <name evidence="3" type="ORF">EV700_2006</name>
</gene>
<dbReference type="InterPro" id="IPR000120">
    <property type="entry name" value="Amidase"/>
</dbReference>
<protein>
    <submittedName>
        <fullName evidence="3">Amidase</fullName>
    </submittedName>
</protein>
<proteinExistence type="inferred from homology"/>
<comment type="caution">
    <text evidence="3">The sequence shown here is derived from an EMBL/GenBank/DDBJ whole genome shotgun (WGS) entry which is preliminary data.</text>
</comment>